<evidence type="ECO:0000256" key="1">
    <source>
        <dbReference type="SAM" id="Phobius"/>
    </source>
</evidence>
<gene>
    <name evidence="3" type="ORF">C8N45_101366</name>
</gene>
<evidence type="ECO:0000313" key="4">
    <source>
        <dbReference type="Proteomes" id="UP000244523"/>
    </source>
</evidence>
<dbReference type="Pfam" id="PF07811">
    <property type="entry name" value="TadE"/>
    <property type="match status" value="1"/>
</dbReference>
<dbReference type="InterPro" id="IPR012495">
    <property type="entry name" value="TadE-like_dom"/>
</dbReference>
<keyword evidence="1" id="KW-0812">Transmembrane</keyword>
<dbReference type="Proteomes" id="UP000244523">
    <property type="component" value="Unassembled WGS sequence"/>
</dbReference>
<sequence length="191" mass="21161">MTNITQKVRYWAAKFVKDEAGATSIEFVIVFPVFMLFFGMIYESGMVSARHVMLERGVDIAVRDVRIGVITDPTPDRLRARICEVALLIPNCDTQLKLDMVTRSLRDWTPIPTDVLCANRGDPAAPKVRYTNGGNNELVYLRVCARFDPVMPTTGLGKAIVENNSDSAAGGSFALIASSAFVVEPFRREEE</sequence>
<organism evidence="3 4">
    <name type="scientific">Yoonia sediminilitoris</name>
    <dbReference type="NCBI Taxonomy" id="1286148"/>
    <lineage>
        <taxon>Bacteria</taxon>
        <taxon>Pseudomonadati</taxon>
        <taxon>Pseudomonadota</taxon>
        <taxon>Alphaproteobacteria</taxon>
        <taxon>Rhodobacterales</taxon>
        <taxon>Paracoccaceae</taxon>
        <taxon>Yoonia</taxon>
    </lineage>
</organism>
<comment type="caution">
    <text evidence="3">The sequence shown here is derived from an EMBL/GenBank/DDBJ whole genome shotgun (WGS) entry which is preliminary data.</text>
</comment>
<name>A0A2T6KQE5_9RHOB</name>
<dbReference type="EMBL" id="QBUD01000001">
    <property type="protein sequence ID" value="PUB18779.1"/>
    <property type="molecule type" value="Genomic_DNA"/>
</dbReference>
<keyword evidence="4" id="KW-1185">Reference proteome</keyword>
<feature type="domain" description="TadE-like" evidence="2">
    <location>
        <begin position="21"/>
        <end position="63"/>
    </location>
</feature>
<dbReference type="AlphaFoldDB" id="A0A2T6KQE5"/>
<keyword evidence="1" id="KW-0472">Membrane</keyword>
<accession>A0A2T6KQE5</accession>
<dbReference type="OrthoDB" id="7907064at2"/>
<protein>
    <submittedName>
        <fullName evidence="3">TadE-like protein</fullName>
    </submittedName>
</protein>
<reference evidence="3 4" key="1">
    <citation type="submission" date="2018-04" db="EMBL/GenBank/DDBJ databases">
        <title>Genomic Encyclopedia of Archaeal and Bacterial Type Strains, Phase II (KMG-II): from individual species to whole genera.</title>
        <authorList>
            <person name="Goeker M."/>
        </authorList>
    </citation>
    <scope>NUCLEOTIDE SEQUENCE [LARGE SCALE GENOMIC DNA]</scope>
    <source>
        <strain evidence="3 4">DSM 29955</strain>
    </source>
</reference>
<proteinExistence type="predicted"/>
<dbReference type="RefSeq" id="WP_108384502.1">
    <property type="nucleotide sequence ID" value="NZ_QBUD01000001.1"/>
</dbReference>
<keyword evidence="1" id="KW-1133">Transmembrane helix</keyword>
<feature type="transmembrane region" description="Helical" evidence="1">
    <location>
        <begin position="20"/>
        <end position="42"/>
    </location>
</feature>
<evidence type="ECO:0000313" key="3">
    <source>
        <dbReference type="EMBL" id="PUB18779.1"/>
    </source>
</evidence>
<evidence type="ECO:0000259" key="2">
    <source>
        <dbReference type="Pfam" id="PF07811"/>
    </source>
</evidence>